<dbReference type="OrthoDB" id="2377115at2759"/>
<accession>A0A8H4ELA3</accession>
<dbReference type="Proteomes" id="UP000439903">
    <property type="component" value="Unassembled WGS sequence"/>
</dbReference>
<evidence type="ECO:0000313" key="3">
    <source>
        <dbReference type="Proteomes" id="UP000439903"/>
    </source>
</evidence>
<organism evidence="2 3">
    <name type="scientific">Gigaspora margarita</name>
    <dbReference type="NCBI Taxonomy" id="4874"/>
    <lineage>
        <taxon>Eukaryota</taxon>
        <taxon>Fungi</taxon>
        <taxon>Fungi incertae sedis</taxon>
        <taxon>Mucoromycota</taxon>
        <taxon>Glomeromycotina</taxon>
        <taxon>Glomeromycetes</taxon>
        <taxon>Diversisporales</taxon>
        <taxon>Gigasporaceae</taxon>
        <taxon>Gigaspora</taxon>
    </lineage>
</organism>
<gene>
    <name evidence="2" type="ORF">F8M41_018355</name>
</gene>
<reference evidence="2 3" key="1">
    <citation type="journal article" date="2019" name="Environ. Microbiol.">
        <title>At the nexus of three kingdoms: the genome of the mycorrhizal fungus Gigaspora margarita provides insights into plant, endobacterial and fungal interactions.</title>
        <authorList>
            <person name="Venice F."/>
            <person name="Ghignone S."/>
            <person name="Salvioli di Fossalunga A."/>
            <person name="Amselem J."/>
            <person name="Novero M."/>
            <person name="Xianan X."/>
            <person name="Sedzielewska Toro K."/>
            <person name="Morin E."/>
            <person name="Lipzen A."/>
            <person name="Grigoriev I.V."/>
            <person name="Henrissat B."/>
            <person name="Martin F.M."/>
            <person name="Bonfante P."/>
        </authorList>
    </citation>
    <scope>NUCLEOTIDE SEQUENCE [LARGE SCALE GENOMIC DNA]</scope>
    <source>
        <strain evidence="2 3">BEG34</strain>
    </source>
</reference>
<feature type="chain" id="PRO_5034672677" evidence="1">
    <location>
        <begin position="16"/>
        <end position="126"/>
    </location>
</feature>
<sequence length="126" mass="14764">MLILIIIWLIKPNYSNLSNHDIEEFIASAMWERPLKKRINALDYDIFKNQRSGVKALEALVARSLKIHVEYLILESKEEDSDYTSTVLNHIKRLDNITINATFLAASCFQYANQLDFNEEQERFVK</sequence>
<keyword evidence="3" id="KW-1185">Reference proteome</keyword>
<dbReference type="EMBL" id="WTPW01000443">
    <property type="protein sequence ID" value="KAF0511009.1"/>
    <property type="molecule type" value="Genomic_DNA"/>
</dbReference>
<proteinExistence type="predicted"/>
<evidence type="ECO:0000256" key="1">
    <source>
        <dbReference type="SAM" id="SignalP"/>
    </source>
</evidence>
<keyword evidence="1" id="KW-0732">Signal</keyword>
<comment type="caution">
    <text evidence="2">The sequence shown here is derived from an EMBL/GenBank/DDBJ whole genome shotgun (WGS) entry which is preliminary data.</text>
</comment>
<feature type="signal peptide" evidence="1">
    <location>
        <begin position="1"/>
        <end position="15"/>
    </location>
</feature>
<evidence type="ECO:0000313" key="2">
    <source>
        <dbReference type="EMBL" id="KAF0511009.1"/>
    </source>
</evidence>
<dbReference type="AlphaFoldDB" id="A0A8H4ELA3"/>
<name>A0A8H4ELA3_GIGMA</name>
<protein>
    <submittedName>
        <fullName evidence="2">Uncharacterized protein</fullName>
    </submittedName>
</protein>